<dbReference type="PATRIC" id="fig|217031.4.peg.452"/>
<name>A0A0Q9YJW7_9BACI</name>
<dbReference type="EMBL" id="LGPB01000014">
    <property type="protein sequence ID" value="KRG17015.1"/>
    <property type="molecule type" value="Genomic_DNA"/>
</dbReference>
<protein>
    <submittedName>
        <fullName evidence="1">Uncharacterized protein</fullName>
    </submittedName>
</protein>
<dbReference type="SUPFAM" id="SSF51445">
    <property type="entry name" value="(Trans)glycosidases"/>
    <property type="match status" value="1"/>
</dbReference>
<evidence type="ECO:0000313" key="1">
    <source>
        <dbReference type="EMBL" id="KRG17015.1"/>
    </source>
</evidence>
<proteinExistence type="predicted"/>
<accession>A0A0Q9YJW7</accession>
<dbReference type="InterPro" id="IPR017853">
    <property type="entry name" value="GH"/>
</dbReference>
<dbReference type="Gene3D" id="3.20.20.80">
    <property type="entry name" value="Glycosidases"/>
    <property type="match status" value="1"/>
</dbReference>
<sequence length="88" mass="10483">MQFRIVKGYGFNHVRLHGWTPPKPFWEAADLEGMLVQTELPHWSKQYLNRRKSANNETHGFLKRELESASFAVSNYTHLLLCYRWEMS</sequence>
<reference evidence="1 2" key="1">
    <citation type="submission" date="2015-06" db="EMBL/GenBank/DDBJ databases">
        <title>Genome sequencing project of Bacillus galactosidilyticus PL133.</title>
        <authorList>
            <person name="Gaiero J."/>
            <person name="Nicol R."/>
            <person name="Habash M."/>
        </authorList>
    </citation>
    <scope>NUCLEOTIDE SEQUENCE [LARGE SCALE GENOMIC DNA]</scope>
    <source>
        <strain evidence="1 2">PL133</strain>
    </source>
</reference>
<gene>
    <name evidence="1" type="ORF">ACA29_01280</name>
</gene>
<dbReference type="Proteomes" id="UP000053881">
    <property type="component" value="Unassembled WGS sequence"/>
</dbReference>
<organism evidence="1 2">
    <name type="scientific">Lederbergia galactosidilytica</name>
    <dbReference type="NCBI Taxonomy" id="217031"/>
    <lineage>
        <taxon>Bacteria</taxon>
        <taxon>Bacillati</taxon>
        <taxon>Bacillota</taxon>
        <taxon>Bacilli</taxon>
        <taxon>Bacillales</taxon>
        <taxon>Bacillaceae</taxon>
        <taxon>Lederbergia</taxon>
    </lineage>
</organism>
<comment type="caution">
    <text evidence="1">The sequence shown here is derived from an EMBL/GenBank/DDBJ whole genome shotgun (WGS) entry which is preliminary data.</text>
</comment>
<dbReference type="AlphaFoldDB" id="A0A0Q9YJW7"/>
<evidence type="ECO:0000313" key="2">
    <source>
        <dbReference type="Proteomes" id="UP000053881"/>
    </source>
</evidence>